<gene>
    <name evidence="7" type="ORF">FSP39_020375</name>
</gene>
<feature type="region of interest" description="Disordered" evidence="5">
    <location>
        <begin position="788"/>
        <end position="841"/>
    </location>
</feature>
<dbReference type="Gene3D" id="3.40.395.10">
    <property type="entry name" value="Adenoviral Proteinase, Chain A"/>
    <property type="match status" value="1"/>
</dbReference>
<dbReference type="AlphaFoldDB" id="A0AA89BMR1"/>
<dbReference type="GO" id="GO:0006508">
    <property type="term" value="P:proteolysis"/>
    <property type="evidence" value="ECO:0007669"/>
    <property type="project" value="UniProtKB-KW"/>
</dbReference>
<evidence type="ECO:0000256" key="2">
    <source>
        <dbReference type="ARBA" id="ARBA00022670"/>
    </source>
</evidence>
<feature type="region of interest" description="Disordered" evidence="5">
    <location>
        <begin position="684"/>
        <end position="703"/>
    </location>
</feature>
<protein>
    <recommendedName>
        <fullName evidence="6">SWIM-type domain-containing protein</fullName>
    </recommendedName>
</protein>
<dbReference type="Pfam" id="PF02902">
    <property type="entry name" value="Peptidase_C48"/>
    <property type="match status" value="1"/>
</dbReference>
<comment type="similarity">
    <text evidence="1">Belongs to the peptidase C48 family.</text>
</comment>
<dbReference type="GO" id="GO:0008234">
    <property type="term" value="F:cysteine-type peptidase activity"/>
    <property type="evidence" value="ECO:0007669"/>
    <property type="project" value="InterPro"/>
</dbReference>
<feature type="region of interest" description="Disordered" evidence="5">
    <location>
        <begin position="614"/>
        <end position="672"/>
    </location>
</feature>
<dbReference type="PROSITE" id="PS50966">
    <property type="entry name" value="ZF_SWIM"/>
    <property type="match status" value="1"/>
</dbReference>
<dbReference type="GO" id="GO:0008270">
    <property type="term" value="F:zinc ion binding"/>
    <property type="evidence" value="ECO:0007669"/>
    <property type="project" value="UniProtKB-KW"/>
</dbReference>
<dbReference type="InterPro" id="IPR038765">
    <property type="entry name" value="Papain-like_cys_pep_sf"/>
</dbReference>
<keyword evidence="4" id="KW-0862">Zinc</keyword>
<sequence>MFDCLPSPTNPDDFHTPTNPDDFHTPTNPDDFHTPTNPDDSILSYPEDCRTSNHDNIHTLTYSDCHTLVPLDDDHTCANQEALVGGGCIPYDNIATNEAIIAHLKSPIVTKISHVPPVKPKAGDTYMLECPAAQDWACDQYQWVRGWSSKIGKCDDILVKTSYNIRVPGTKEGKGRSRPNTSSLFKRITYHLEVNPRRILVMYEGDEKIYTPLAHGNAKHDKEQEFVRTCKSVLNEIKQSKDKPMITYRKLVCKEGVEGPHHGVLNPRNLRQIKNHQASQKANNSLGKDDIYNIVQLAHHLKGFVGEITVYPDLIAVFALPEIMDTFQELIQSNASSPVCLVYDTTFNLGDFYVSPLVFRHVLFEQTPWIPLAFLIHERKQQKCHNRLFEFVADKVPILKTKSLPFITDREPALTKSVQFFFPNLTVLHCWNHVRRDFKEELRKQTANPSEMAVYLNQWKTMSQCETEDEFHSVYDDLTSSWTTSVKQYFDKHIKPDILMYSGRWLIEKFNNLYDPYSGVTNNPSESINSVLKRMTGWQELPVDSMMLSLYFLQNFYQAEIQRGRAGIGNYRLKARYREAKLDKDELHIPNKIIAPDRIIEYVKSASADNLVPKANQQVTAKDSANDEESAGEATGAEHNVTVKDLVNDETSDSEEPLSCTPIKANVDDSSDMPITPSGLVFGGILSGSDSDDSPDQKQATAPNYKNMTQRTMAKFVVDNGNVTHVPDCNAFVVTGNKGQKYCVTLNPETCQCPSASTCYHIIAVKMFVGLEIEDKKTEVSLRTLSKRSLKRSDKKSGRKKPRINDTDPVIIPAPDSILNTPKQPHVDSKTPKSKKKLRFASETSTCKSPKVLPAKKRIALREPDADSHKRWVGRLNTGHKDNILNKNGDLCSDIMDTVQNILSTQFPEMNGLMSTSFAPIWVEGENRWRNEKPFQEVSSPAAQIHHTGKHHWVTTVKCENDQIFLLDSLVGVSGELSPSLEIQLAAMYGLGKTEFPVKVPLVQQQNNSHDCGLHAIANLVEFCFNRFTGKQNVIYNQIYLREHLIYCLERQMFVPFPKIPPKSKINKKRVRSVRIPCDCRCNRPNCMEEMIGCDWSTSQCDVWRHRSCTNKTDAETDWYCSPHRN</sequence>
<keyword evidence="3" id="KW-0378">Hydrolase</keyword>
<evidence type="ECO:0000256" key="4">
    <source>
        <dbReference type="PROSITE-ProRule" id="PRU00325"/>
    </source>
</evidence>
<evidence type="ECO:0000313" key="8">
    <source>
        <dbReference type="Proteomes" id="UP001186944"/>
    </source>
</evidence>
<dbReference type="InterPro" id="IPR003653">
    <property type="entry name" value="Peptidase_C48_C"/>
</dbReference>
<comment type="caution">
    <text evidence="7">The sequence shown here is derived from an EMBL/GenBank/DDBJ whole genome shotgun (WGS) entry which is preliminary data.</text>
</comment>
<keyword evidence="2" id="KW-0645">Protease</keyword>
<proteinExistence type="inferred from homology"/>
<dbReference type="PANTHER" id="PTHR34718">
    <property type="entry name" value="PHD-TYPE DOMAIN-CONTAINING PROTEIN"/>
    <property type="match status" value="1"/>
</dbReference>
<keyword evidence="8" id="KW-1185">Reference proteome</keyword>
<dbReference type="PANTHER" id="PTHR34718:SF2">
    <property type="entry name" value="PHD-TYPE DOMAIN-CONTAINING PROTEIN"/>
    <property type="match status" value="1"/>
</dbReference>
<evidence type="ECO:0000256" key="3">
    <source>
        <dbReference type="ARBA" id="ARBA00022801"/>
    </source>
</evidence>
<keyword evidence="4" id="KW-0863">Zinc-finger</keyword>
<dbReference type="InterPro" id="IPR007527">
    <property type="entry name" value="Znf_SWIM"/>
</dbReference>
<evidence type="ECO:0000256" key="1">
    <source>
        <dbReference type="ARBA" id="ARBA00005234"/>
    </source>
</evidence>
<reference evidence="7" key="1">
    <citation type="submission" date="2019-08" db="EMBL/GenBank/DDBJ databases">
        <title>The improved chromosome-level genome for the pearl oyster Pinctada fucata martensii using PacBio sequencing and Hi-C.</title>
        <authorList>
            <person name="Zheng Z."/>
        </authorList>
    </citation>
    <scope>NUCLEOTIDE SEQUENCE</scope>
    <source>
        <strain evidence="7">ZZ-2019</strain>
        <tissue evidence="7">Adductor muscle</tissue>
    </source>
</reference>
<evidence type="ECO:0000259" key="6">
    <source>
        <dbReference type="PROSITE" id="PS50966"/>
    </source>
</evidence>
<feature type="region of interest" description="Disordered" evidence="5">
    <location>
        <begin position="1"/>
        <end position="43"/>
    </location>
</feature>
<name>A0AA89BMR1_PINIB</name>
<dbReference type="Proteomes" id="UP001186944">
    <property type="component" value="Unassembled WGS sequence"/>
</dbReference>
<evidence type="ECO:0000256" key="5">
    <source>
        <dbReference type="SAM" id="MobiDB-lite"/>
    </source>
</evidence>
<evidence type="ECO:0000313" key="7">
    <source>
        <dbReference type="EMBL" id="KAK3088542.1"/>
    </source>
</evidence>
<keyword evidence="4" id="KW-0479">Metal-binding</keyword>
<dbReference type="EMBL" id="VSWD01000011">
    <property type="protein sequence ID" value="KAK3088542.1"/>
    <property type="molecule type" value="Genomic_DNA"/>
</dbReference>
<organism evidence="7 8">
    <name type="scientific">Pinctada imbricata</name>
    <name type="common">Atlantic pearl-oyster</name>
    <name type="synonym">Pinctada martensii</name>
    <dbReference type="NCBI Taxonomy" id="66713"/>
    <lineage>
        <taxon>Eukaryota</taxon>
        <taxon>Metazoa</taxon>
        <taxon>Spiralia</taxon>
        <taxon>Lophotrochozoa</taxon>
        <taxon>Mollusca</taxon>
        <taxon>Bivalvia</taxon>
        <taxon>Autobranchia</taxon>
        <taxon>Pteriomorphia</taxon>
        <taxon>Pterioida</taxon>
        <taxon>Pterioidea</taxon>
        <taxon>Pteriidae</taxon>
        <taxon>Pinctada</taxon>
    </lineage>
</organism>
<accession>A0AA89BMR1</accession>
<feature type="domain" description="SWIM-type" evidence="6">
    <location>
        <begin position="742"/>
        <end position="770"/>
    </location>
</feature>
<dbReference type="SUPFAM" id="SSF54001">
    <property type="entry name" value="Cysteine proteinases"/>
    <property type="match status" value="1"/>
</dbReference>